<organism evidence="1 2">
    <name type="scientific">Colletotrichum navitas</name>
    <dbReference type="NCBI Taxonomy" id="681940"/>
    <lineage>
        <taxon>Eukaryota</taxon>
        <taxon>Fungi</taxon>
        <taxon>Dikarya</taxon>
        <taxon>Ascomycota</taxon>
        <taxon>Pezizomycotina</taxon>
        <taxon>Sordariomycetes</taxon>
        <taxon>Hypocreomycetidae</taxon>
        <taxon>Glomerellales</taxon>
        <taxon>Glomerellaceae</taxon>
        <taxon>Colletotrichum</taxon>
        <taxon>Colletotrichum graminicola species complex</taxon>
    </lineage>
</organism>
<dbReference type="GeneID" id="85444047"/>
<dbReference type="EMBL" id="JAHLJV010000008">
    <property type="protein sequence ID" value="KAK1597285.1"/>
    <property type="molecule type" value="Genomic_DNA"/>
</dbReference>
<evidence type="ECO:0000313" key="1">
    <source>
        <dbReference type="EMBL" id="KAK1597285.1"/>
    </source>
</evidence>
<proteinExistence type="predicted"/>
<sequence length="191" mass="21585">MSGEWVCHSKAEDHRLSPATCGCVREAMLQAFSGDNRDNPSPYPSVQRSLSSDYEVIAAEQTVTTGYQTMRREYSAPTANDPLTRDVLVLPPSALRRRTALTNNSGHKQIHVWPYDLESAKLVNSTRLRSIESLKDVINSIGYETFTVLMVLMTVCGQSCVRPYRGPPCTRTFVTRSKYRWRLALSPWRVV</sequence>
<name>A0AAD8Q7H8_9PEZI</name>
<evidence type="ECO:0000313" key="2">
    <source>
        <dbReference type="Proteomes" id="UP001230504"/>
    </source>
</evidence>
<protein>
    <submittedName>
        <fullName evidence="1">Uncharacterized protein</fullName>
    </submittedName>
</protein>
<accession>A0AAD8Q7H8</accession>
<comment type="caution">
    <text evidence="1">The sequence shown here is derived from an EMBL/GenBank/DDBJ whole genome shotgun (WGS) entry which is preliminary data.</text>
</comment>
<keyword evidence="2" id="KW-1185">Reference proteome</keyword>
<reference evidence="1" key="1">
    <citation type="submission" date="2021-06" db="EMBL/GenBank/DDBJ databases">
        <title>Comparative genomics, transcriptomics and evolutionary studies reveal genomic signatures of adaptation to plant cell wall in hemibiotrophic fungi.</title>
        <authorList>
            <consortium name="DOE Joint Genome Institute"/>
            <person name="Baroncelli R."/>
            <person name="Diaz J.F."/>
            <person name="Benocci T."/>
            <person name="Peng M."/>
            <person name="Battaglia E."/>
            <person name="Haridas S."/>
            <person name="Andreopoulos W."/>
            <person name="Labutti K."/>
            <person name="Pangilinan J."/>
            <person name="Floch G.L."/>
            <person name="Makela M.R."/>
            <person name="Henrissat B."/>
            <person name="Grigoriev I.V."/>
            <person name="Crouch J.A."/>
            <person name="De Vries R.P."/>
            <person name="Sukno S.A."/>
            <person name="Thon M.R."/>
        </authorList>
    </citation>
    <scope>NUCLEOTIDE SEQUENCE</scope>
    <source>
        <strain evidence="1">CBS 125086</strain>
    </source>
</reference>
<dbReference type="Proteomes" id="UP001230504">
    <property type="component" value="Unassembled WGS sequence"/>
</dbReference>
<gene>
    <name evidence="1" type="ORF">LY79DRAFT_576601</name>
</gene>
<dbReference type="RefSeq" id="XP_060418075.1">
    <property type="nucleotide sequence ID" value="XM_060559807.1"/>
</dbReference>
<dbReference type="AlphaFoldDB" id="A0AAD8Q7H8"/>